<comment type="caution">
    <text evidence="6">The sequence shown here is derived from an EMBL/GenBank/DDBJ whole genome shotgun (WGS) entry which is preliminary data.</text>
</comment>
<feature type="signal peptide" evidence="4">
    <location>
        <begin position="1"/>
        <end position="20"/>
    </location>
</feature>
<gene>
    <name evidence="6" type="ORF">KSP39_PZI013437</name>
</gene>
<dbReference type="Pfam" id="PF04043">
    <property type="entry name" value="PMEI"/>
    <property type="match status" value="1"/>
</dbReference>
<dbReference type="InterPro" id="IPR006501">
    <property type="entry name" value="Pectinesterase_inhib_dom"/>
</dbReference>
<evidence type="ECO:0000256" key="4">
    <source>
        <dbReference type="SAM" id="SignalP"/>
    </source>
</evidence>
<dbReference type="Gene3D" id="1.20.140.40">
    <property type="entry name" value="Invertase/pectin methylesterase inhibitor family protein"/>
    <property type="match status" value="1"/>
</dbReference>
<comment type="similarity">
    <text evidence="3">Belongs to the PMEI family.</text>
</comment>
<keyword evidence="2" id="KW-1015">Disulfide bond</keyword>
<accession>A0AAP0BCT2</accession>
<dbReference type="SMART" id="SM00856">
    <property type="entry name" value="PMEI"/>
    <property type="match status" value="1"/>
</dbReference>
<protein>
    <recommendedName>
        <fullName evidence="5">Pectinesterase inhibitor domain-containing protein</fullName>
    </recommendedName>
</protein>
<dbReference type="CDD" id="cd15795">
    <property type="entry name" value="PMEI-Pla_a_1_like"/>
    <property type="match status" value="1"/>
</dbReference>
<evidence type="ECO:0000256" key="3">
    <source>
        <dbReference type="ARBA" id="ARBA00038471"/>
    </source>
</evidence>
<dbReference type="Proteomes" id="UP001418222">
    <property type="component" value="Unassembled WGS sequence"/>
</dbReference>
<evidence type="ECO:0000259" key="5">
    <source>
        <dbReference type="SMART" id="SM00856"/>
    </source>
</evidence>
<reference evidence="6 7" key="1">
    <citation type="journal article" date="2022" name="Nat. Plants">
        <title>Genomes of leafy and leafless Platanthera orchids illuminate the evolution of mycoheterotrophy.</title>
        <authorList>
            <person name="Li M.H."/>
            <person name="Liu K.W."/>
            <person name="Li Z."/>
            <person name="Lu H.C."/>
            <person name="Ye Q.L."/>
            <person name="Zhang D."/>
            <person name="Wang J.Y."/>
            <person name="Li Y.F."/>
            <person name="Zhong Z.M."/>
            <person name="Liu X."/>
            <person name="Yu X."/>
            <person name="Liu D.K."/>
            <person name="Tu X.D."/>
            <person name="Liu B."/>
            <person name="Hao Y."/>
            <person name="Liao X.Y."/>
            <person name="Jiang Y.T."/>
            <person name="Sun W.H."/>
            <person name="Chen J."/>
            <person name="Chen Y.Q."/>
            <person name="Ai Y."/>
            <person name="Zhai J.W."/>
            <person name="Wu S.S."/>
            <person name="Zhou Z."/>
            <person name="Hsiao Y.Y."/>
            <person name="Wu W.L."/>
            <person name="Chen Y.Y."/>
            <person name="Lin Y.F."/>
            <person name="Hsu J.L."/>
            <person name="Li C.Y."/>
            <person name="Wang Z.W."/>
            <person name="Zhao X."/>
            <person name="Zhong W.Y."/>
            <person name="Ma X.K."/>
            <person name="Ma L."/>
            <person name="Huang J."/>
            <person name="Chen G.Z."/>
            <person name="Huang M.Z."/>
            <person name="Huang L."/>
            <person name="Peng D.H."/>
            <person name="Luo Y.B."/>
            <person name="Zou S.Q."/>
            <person name="Chen S.P."/>
            <person name="Lan S."/>
            <person name="Tsai W.C."/>
            <person name="Van de Peer Y."/>
            <person name="Liu Z.J."/>
        </authorList>
    </citation>
    <scope>NUCLEOTIDE SEQUENCE [LARGE SCALE GENOMIC DNA]</scope>
    <source>
        <strain evidence="6">Lor287</strain>
    </source>
</reference>
<keyword evidence="1 4" id="KW-0732">Signal</keyword>
<dbReference type="SUPFAM" id="SSF101148">
    <property type="entry name" value="Plant invertase/pectin methylesterase inhibitor"/>
    <property type="match status" value="1"/>
</dbReference>
<dbReference type="PANTHER" id="PTHR35357:SF23">
    <property type="entry name" value="PECTINESTERASE INHIBITOR DOMAIN-CONTAINING PROTEIN"/>
    <property type="match status" value="1"/>
</dbReference>
<dbReference type="InterPro" id="IPR035513">
    <property type="entry name" value="Invertase/methylesterase_inhib"/>
</dbReference>
<evidence type="ECO:0000313" key="6">
    <source>
        <dbReference type="EMBL" id="KAK8935410.1"/>
    </source>
</evidence>
<name>A0AAP0BCT2_9ASPA</name>
<sequence length="193" mass="20406">MTKLILICCLITALVIRINGHRSSIFAAAPAPSAPAAGDIVADTCKRAAAGDPDLDYNFCKSLLQSAPGSHKADLRGLAVISINLAKNNAQRVLGHIRNLIGEETNNTYRKECLKTCKEVYADAVGELKDSAKSIDSGRIHDARTALSASFDAAGTCEDSFSDGNIPSPLAADDDYYQNIGRIALSLAALLDN</sequence>
<dbReference type="InterPro" id="IPR034088">
    <property type="entry name" value="Pla_a_1-like"/>
</dbReference>
<feature type="domain" description="Pectinesterase inhibitor" evidence="5">
    <location>
        <begin position="36"/>
        <end position="187"/>
    </location>
</feature>
<keyword evidence="7" id="KW-1185">Reference proteome</keyword>
<dbReference type="GO" id="GO:0005576">
    <property type="term" value="C:extracellular region"/>
    <property type="evidence" value="ECO:0007669"/>
    <property type="project" value="UniProtKB-ARBA"/>
</dbReference>
<evidence type="ECO:0000256" key="2">
    <source>
        <dbReference type="ARBA" id="ARBA00023157"/>
    </source>
</evidence>
<dbReference type="FunFam" id="1.20.140.40:FF:000002">
    <property type="entry name" value="Putative invertase inhibitor"/>
    <property type="match status" value="1"/>
</dbReference>
<dbReference type="PANTHER" id="PTHR35357">
    <property type="entry name" value="OS02G0537100 PROTEIN"/>
    <property type="match status" value="1"/>
</dbReference>
<evidence type="ECO:0000313" key="7">
    <source>
        <dbReference type="Proteomes" id="UP001418222"/>
    </source>
</evidence>
<evidence type="ECO:0000256" key="1">
    <source>
        <dbReference type="ARBA" id="ARBA00022729"/>
    </source>
</evidence>
<dbReference type="NCBIfam" id="TIGR01614">
    <property type="entry name" value="PME_inhib"/>
    <property type="match status" value="1"/>
</dbReference>
<organism evidence="6 7">
    <name type="scientific">Platanthera zijinensis</name>
    <dbReference type="NCBI Taxonomy" id="2320716"/>
    <lineage>
        <taxon>Eukaryota</taxon>
        <taxon>Viridiplantae</taxon>
        <taxon>Streptophyta</taxon>
        <taxon>Embryophyta</taxon>
        <taxon>Tracheophyta</taxon>
        <taxon>Spermatophyta</taxon>
        <taxon>Magnoliopsida</taxon>
        <taxon>Liliopsida</taxon>
        <taxon>Asparagales</taxon>
        <taxon>Orchidaceae</taxon>
        <taxon>Orchidoideae</taxon>
        <taxon>Orchideae</taxon>
        <taxon>Orchidinae</taxon>
        <taxon>Platanthera</taxon>
    </lineage>
</organism>
<dbReference type="AlphaFoldDB" id="A0AAP0BCT2"/>
<dbReference type="GO" id="GO:0004857">
    <property type="term" value="F:enzyme inhibitor activity"/>
    <property type="evidence" value="ECO:0007669"/>
    <property type="project" value="InterPro"/>
</dbReference>
<dbReference type="EMBL" id="JBBWWQ010000011">
    <property type="protein sequence ID" value="KAK8935410.1"/>
    <property type="molecule type" value="Genomic_DNA"/>
</dbReference>
<proteinExistence type="inferred from homology"/>
<feature type="chain" id="PRO_5043024330" description="Pectinesterase inhibitor domain-containing protein" evidence="4">
    <location>
        <begin position="21"/>
        <end position="193"/>
    </location>
</feature>